<feature type="compositionally biased region" description="Polar residues" evidence="1">
    <location>
        <begin position="513"/>
        <end position="536"/>
    </location>
</feature>
<comment type="caution">
    <text evidence="3">The sequence shown here is derived from an EMBL/GenBank/DDBJ whole genome shotgun (WGS) entry which is preliminary data.</text>
</comment>
<dbReference type="CTD" id="9814057"/>
<feature type="compositionally biased region" description="Pro residues" evidence="1">
    <location>
        <begin position="456"/>
        <end position="465"/>
    </location>
</feature>
<name>A0A6A5GQT9_CAERE</name>
<evidence type="ECO:0000313" key="3">
    <source>
        <dbReference type="EMBL" id="KAF1756895.1"/>
    </source>
</evidence>
<dbReference type="GeneID" id="9814057"/>
<feature type="region of interest" description="Disordered" evidence="1">
    <location>
        <begin position="440"/>
        <end position="615"/>
    </location>
</feature>
<accession>A0A6A5GQT9</accession>
<feature type="region of interest" description="Disordered" evidence="1">
    <location>
        <begin position="415"/>
        <end position="434"/>
    </location>
</feature>
<sequence>MHLPHFAGNFEPNRHSLTFSDFQQISSCFMVSEPEDYADFRILATRCPSGSKKNSMAFDATNGMARYRFSLGEVLSWNIDLDVIVGNGWTRITLREIPRFLVDALDRVMAKGLDVDGIFRKEGSSVRLNKPEILEIYRGMRPIPDDFTVWDVCTMVKRFLKDLKPTLLNSDNVRMNILRKAKMARETGEFELSHLEMVEIFESTGRHLSPSHLGTLGYVMRLLSRIAKHSDTHKMTTDNLAVVLVGSVFGDFMTSGGTESRKKMQQVKKCTEADLMAKKEDMGVQVAAVKLLIVNANLIGLPHGHYVSSNRLHLNNHHLNVRSTSAMPTVRCTSLSDNEQTPTSSNTPKVFNMAKASMMHQIHPNSDSQKTSRNQLTRRDSDLTHMKAMKPREPVGTKRSSSFLPIPSLRGLRDRVSNQFLKRNKSPSPDKLRRQLFKPQTSADTPHMNPTSSASLPPPPLPPDHSTPIARRHASGVDSDVDDNRRAGDSIRSIQKHGSTSSGRKSRTHTKKGNINSAMKGNQFDSDSQKSFQMSPNPMEKRTSISSTSSTITNRSLRRISQSDQNSFTRGDATPPKKKKSGSGTALTRRNTADGLRKDHNHHNRDRRPTRRPTYWGVDTITEEKENRRSVITIDDLQSEEEDPKEKSMMEGTFENEESVLELMNSQARLRRVGVAERRQRRIANANSGPSDSMMVLNGSMAAFEKLPPTPQSMKVTIGKKGFPGPIIGKSPSKSQQEYPTVFETPIRGKEELRVKSMTSAKSKIGQQLEREMKQRLDVVATPMLSRRTASESVAHRVQITQQEPLTAIPLRKLDSIGVHQHGHAWVGKSQTVVSSPIQRNQVEKAKEAEKVSPILARSPLFRSPSTATPTNSEGRASPFFGFRSKSHLTEDRIFSNQEYAALATPPRERRIQSRPARLPQSNLIYSSPKMKPTDHLTSTSPLLTRSSSMMTSCSPCIMTGYRQQAHLALSPLVQSNNTDDSQTFKCPFLPPMKSHESKERKKNTSTSSSINRHSSTPRTPRISAQTADSSTELGFGDFNEIIKNSTEDTKFPLLHQPVEARPSVTALRSSACGLVQSRINHFQTIERTSISNRRVSTDMSISGGRPSGVSTTSLKSIDTTTSSSGKL</sequence>
<protein>
    <recommendedName>
        <fullName evidence="2">Rho-GAP domain-containing protein</fullName>
    </recommendedName>
</protein>
<dbReference type="Pfam" id="PF00620">
    <property type="entry name" value="RhoGAP"/>
    <property type="match status" value="1"/>
</dbReference>
<dbReference type="InterPro" id="IPR008936">
    <property type="entry name" value="Rho_GTPase_activation_prot"/>
</dbReference>
<feature type="compositionally biased region" description="Low complexity" evidence="1">
    <location>
        <begin position="1005"/>
        <end position="1017"/>
    </location>
</feature>
<dbReference type="CDD" id="cd00159">
    <property type="entry name" value="RhoGAP"/>
    <property type="match status" value="1"/>
</dbReference>
<proteinExistence type="predicted"/>
<dbReference type="SUPFAM" id="SSF48350">
    <property type="entry name" value="GTPase activation domain, GAP"/>
    <property type="match status" value="1"/>
</dbReference>
<feature type="compositionally biased region" description="Polar residues" evidence="1">
    <location>
        <begin position="1109"/>
        <end position="1128"/>
    </location>
</feature>
<feature type="compositionally biased region" description="Polar residues" evidence="1">
    <location>
        <begin position="492"/>
        <end position="503"/>
    </location>
</feature>
<feature type="compositionally biased region" description="Basic and acidic residues" evidence="1">
    <location>
        <begin position="377"/>
        <end position="396"/>
    </location>
</feature>
<dbReference type="Gene3D" id="1.10.555.10">
    <property type="entry name" value="Rho GTPase activation protein"/>
    <property type="match status" value="1"/>
</dbReference>
<dbReference type="AlphaFoldDB" id="A0A6A5GQT9"/>
<feature type="domain" description="Rho-GAP" evidence="2">
    <location>
        <begin position="79"/>
        <end position="300"/>
    </location>
</feature>
<evidence type="ECO:0000256" key="1">
    <source>
        <dbReference type="SAM" id="MobiDB-lite"/>
    </source>
</evidence>
<dbReference type="Proteomes" id="UP000483820">
    <property type="component" value="Chromosome IV"/>
</dbReference>
<evidence type="ECO:0000259" key="2">
    <source>
        <dbReference type="PROSITE" id="PS50238"/>
    </source>
</evidence>
<dbReference type="PROSITE" id="PS50238">
    <property type="entry name" value="RHOGAP"/>
    <property type="match status" value="1"/>
</dbReference>
<feature type="compositionally biased region" description="Low complexity" evidence="1">
    <location>
        <begin position="544"/>
        <end position="555"/>
    </location>
</feature>
<dbReference type="InterPro" id="IPR000198">
    <property type="entry name" value="RhoGAP_dom"/>
</dbReference>
<dbReference type="GO" id="GO:0007165">
    <property type="term" value="P:signal transduction"/>
    <property type="evidence" value="ECO:0007669"/>
    <property type="project" value="InterPro"/>
</dbReference>
<feature type="region of interest" description="Disordered" evidence="1">
    <location>
        <begin position="981"/>
        <end position="1032"/>
    </location>
</feature>
<dbReference type="SMART" id="SM00324">
    <property type="entry name" value="RhoGAP"/>
    <property type="match status" value="1"/>
</dbReference>
<feature type="compositionally biased region" description="Basic residues" evidence="1">
    <location>
        <begin position="599"/>
        <end position="611"/>
    </location>
</feature>
<dbReference type="PANTHER" id="PTHR15670:SF4">
    <property type="entry name" value="RHO GTPASE-ACTIVATING PROTEIN 11A"/>
    <property type="match status" value="1"/>
</dbReference>
<reference evidence="3 4" key="1">
    <citation type="submission" date="2019-12" db="EMBL/GenBank/DDBJ databases">
        <title>Chromosome-level assembly of the Caenorhabditis remanei genome.</title>
        <authorList>
            <person name="Teterina A.A."/>
            <person name="Willis J.H."/>
            <person name="Phillips P.C."/>
        </authorList>
    </citation>
    <scope>NUCLEOTIDE SEQUENCE [LARGE SCALE GENOMIC DNA]</scope>
    <source>
        <strain evidence="3 4">PX506</strain>
        <tissue evidence="3">Whole organism</tissue>
    </source>
</reference>
<feature type="region of interest" description="Disordered" evidence="1">
    <location>
        <begin position="1094"/>
        <end position="1128"/>
    </location>
</feature>
<dbReference type="RefSeq" id="XP_053584579.1">
    <property type="nucleotide sequence ID" value="XM_053729807.1"/>
</dbReference>
<evidence type="ECO:0000313" key="4">
    <source>
        <dbReference type="Proteomes" id="UP000483820"/>
    </source>
</evidence>
<dbReference type="InterPro" id="IPR042869">
    <property type="entry name" value="ARHGAP11A/B"/>
</dbReference>
<dbReference type="PANTHER" id="PTHR15670">
    <property type="entry name" value="RHO GTPASE ACTIVATING PROTEIN 11A"/>
    <property type="match status" value="1"/>
</dbReference>
<gene>
    <name evidence="3" type="ORF">GCK72_013349</name>
</gene>
<dbReference type="EMBL" id="WUAV01000004">
    <property type="protein sequence ID" value="KAF1756895.1"/>
    <property type="molecule type" value="Genomic_DNA"/>
</dbReference>
<feature type="region of interest" description="Disordered" evidence="1">
    <location>
        <begin position="924"/>
        <end position="946"/>
    </location>
</feature>
<dbReference type="GO" id="GO:0005096">
    <property type="term" value="F:GTPase activator activity"/>
    <property type="evidence" value="ECO:0007669"/>
    <property type="project" value="TreeGrafter"/>
</dbReference>
<feature type="compositionally biased region" description="Polar residues" evidence="1">
    <location>
        <begin position="363"/>
        <end position="375"/>
    </location>
</feature>
<feature type="compositionally biased region" description="Polar residues" evidence="1">
    <location>
        <begin position="1023"/>
        <end position="1032"/>
    </location>
</feature>
<feature type="region of interest" description="Disordered" evidence="1">
    <location>
        <begin position="360"/>
        <end position="410"/>
    </location>
</feature>
<dbReference type="KEGG" id="crq:GCK72_013349"/>
<organism evidence="3 4">
    <name type="scientific">Caenorhabditis remanei</name>
    <name type="common">Caenorhabditis vulgaris</name>
    <dbReference type="NCBI Taxonomy" id="31234"/>
    <lineage>
        <taxon>Eukaryota</taxon>
        <taxon>Metazoa</taxon>
        <taxon>Ecdysozoa</taxon>
        <taxon>Nematoda</taxon>
        <taxon>Chromadorea</taxon>
        <taxon>Rhabditida</taxon>
        <taxon>Rhabditina</taxon>
        <taxon>Rhabditomorpha</taxon>
        <taxon>Rhabditoidea</taxon>
        <taxon>Rhabditidae</taxon>
        <taxon>Peloderinae</taxon>
        <taxon>Caenorhabditis</taxon>
    </lineage>
</organism>